<gene>
    <name evidence="14" type="ORF">PILCRDRAFT_819894</name>
</gene>
<dbReference type="Pfam" id="PF00069">
    <property type="entry name" value="Pkinase"/>
    <property type="match status" value="1"/>
</dbReference>
<reference evidence="15" key="2">
    <citation type="submission" date="2015-01" db="EMBL/GenBank/DDBJ databases">
        <title>Evolutionary Origins and Diversification of the Mycorrhizal Mutualists.</title>
        <authorList>
            <consortium name="DOE Joint Genome Institute"/>
            <consortium name="Mycorrhizal Genomics Consortium"/>
            <person name="Kohler A."/>
            <person name="Kuo A."/>
            <person name="Nagy L.G."/>
            <person name="Floudas D."/>
            <person name="Copeland A."/>
            <person name="Barry K.W."/>
            <person name="Cichocki N."/>
            <person name="Veneault-Fourrey C."/>
            <person name="LaButti K."/>
            <person name="Lindquist E.A."/>
            <person name="Lipzen A."/>
            <person name="Lundell T."/>
            <person name="Morin E."/>
            <person name="Murat C."/>
            <person name="Riley R."/>
            <person name="Ohm R."/>
            <person name="Sun H."/>
            <person name="Tunlid A."/>
            <person name="Henrissat B."/>
            <person name="Grigoriev I.V."/>
            <person name="Hibbett D.S."/>
            <person name="Martin F."/>
        </authorList>
    </citation>
    <scope>NUCLEOTIDE SEQUENCE [LARGE SCALE GENOMIC DNA]</scope>
    <source>
        <strain evidence="15">F 1598</strain>
    </source>
</reference>
<evidence type="ECO:0000313" key="15">
    <source>
        <dbReference type="Proteomes" id="UP000054166"/>
    </source>
</evidence>
<evidence type="ECO:0000256" key="8">
    <source>
        <dbReference type="ARBA" id="ARBA00022777"/>
    </source>
</evidence>
<dbReference type="EC" id="2.7.11.1" evidence="3"/>
<dbReference type="PROSITE" id="PS50011">
    <property type="entry name" value="PROTEIN_KINASE_DOM"/>
    <property type="match status" value="1"/>
</dbReference>
<dbReference type="PANTHER" id="PTHR24346:SF110">
    <property type="entry name" value="NON-SPECIFIC SERINE_THREONINE PROTEIN KINASE"/>
    <property type="match status" value="1"/>
</dbReference>
<dbReference type="PANTHER" id="PTHR24346">
    <property type="entry name" value="MAP/MICROTUBULE AFFINITY-REGULATING KINASE"/>
    <property type="match status" value="1"/>
</dbReference>
<evidence type="ECO:0000256" key="3">
    <source>
        <dbReference type="ARBA" id="ARBA00012513"/>
    </source>
</evidence>
<evidence type="ECO:0000256" key="6">
    <source>
        <dbReference type="ARBA" id="ARBA00022679"/>
    </source>
</evidence>
<dbReference type="HOGENOM" id="CLU_009531_2_1_1"/>
<feature type="compositionally biased region" description="Low complexity" evidence="12">
    <location>
        <begin position="452"/>
        <end position="462"/>
    </location>
</feature>
<keyword evidence="6" id="KW-0808">Transferase</keyword>
<keyword evidence="15" id="KW-1185">Reference proteome</keyword>
<evidence type="ECO:0000256" key="7">
    <source>
        <dbReference type="ARBA" id="ARBA00022741"/>
    </source>
</evidence>
<dbReference type="Proteomes" id="UP000054166">
    <property type="component" value="Unassembled WGS sequence"/>
</dbReference>
<dbReference type="SMART" id="SM00220">
    <property type="entry name" value="S_TKc"/>
    <property type="match status" value="1"/>
</dbReference>
<keyword evidence="4" id="KW-0723">Serine/threonine-protein kinase</keyword>
<dbReference type="GO" id="GO:0005524">
    <property type="term" value="F:ATP binding"/>
    <property type="evidence" value="ECO:0007669"/>
    <property type="project" value="UniProtKB-KW"/>
</dbReference>
<dbReference type="InterPro" id="IPR011009">
    <property type="entry name" value="Kinase-like_dom_sf"/>
</dbReference>
<dbReference type="InterPro" id="IPR000719">
    <property type="entry name" value="Prot_kinase_dom"/>
</dbReference>
<keyword evidence="5" id="KW-0597">Phosphoprotein</keyword>
<comment type="subcellular location">
    <subcellularLocation>
        <location evidence="1">Bud neck</location>
    </subcellularLocation>
</comment>
<keyword evidence="8" id="KW-0418">Kinase</keyword>
<keyword evidence="7" id="KW-0547">Nucleotide-binding</keyword>
<dbReference type="AlphaFoldDB" id="A0A0C3C0P3"/>
<evidence type="ECO:0000256" key="12">
    <source>
        <dbReference type="SAM" id="MobiDB-lite"/>
    </source>
</evidence>
<dbReference type="PROSITE" id="PS00108">
    <property type="entry name" value="PROTEIN_KINASE_ST"/>
    <property type="match status" value="1"/>
</dbReference>
<comment type="catalytic activity">
    <reaction evidence="11">
        <text>L-seryl-[protein] + ATP = O-phospho-L-seryl-[protein] + ADP + H(+)</text>
        <dbReference type="Rhea" id="RHEA:17989"/>
        <dbReference type="Rhea" id="RHEA-COMP:9863"/>
        <dbReference type="Rhea" id="RHEA-COMP:11604"/>
        <dbReference type="ChEBI" id="CHEBI:15378"/>
        <dbReference type="ChEBI" id="CHEBI:29999"/>
        <dbReference type="ChEBI" id="CHEBI:30616"/>
        <dbReference type="ChEBI" id="CHEBI:83421"/>
        <dbReference type="ChEBI" id="CHEBI:456216"/>
        <dbReference type="EC" id="2.7.11.1"/>
    </reaction>
</comment>
<evidence type="ECO:0000259" key="13">
    <source>
        <dbReference type="PROSITE" id="PS50011"/>
    </source>
</evidence>
<evidence type="ECO:0000256" key="2">
    <source>
        <dbReference type="ARBA" id="ARBA00010791"/>
    </source>
</evidence>
<dbReference type="SUPFAM" id="SSF56112">
    <property type="entry name" value="Protein kinase-like (PK-like)"/>
    <property type="match status" value="1"/>
</dbReference>
<evidence type="ECO:0000256" key="11">
    <source>
        <dbReference type="ARBA" id="ARBA00048679"/>
    </source>
</evidence>
<dbReference type="GO" id="GO:0004674">
    <property type="term" value="F:protein serine/threonine kinase activity"/>
    <property type="evidence" value="ECO:0007669"/>
    <property type="project" value="UniProtKB-KW"/>
</dbReference>
<dbReference type="GO" id="GO:0005940">
    <property type="term" value="C:septin ring"/>
    <property type="evidence" value="ECO:0007669"/>
    <property type="project" value="UniProtKB-ARBA"/>
</dbReference>
<dbReference type="OrthoDB" id="193931at2759"/>
<evidence type="ECO:0000256" key="9">
    <source>
        <dbReference type="ARBA" id="ARBA00022840"/>
    </source>
</evidence>
<organism evidence="14 15">
    <name type="scientific">Piloderma croceum (strain F 1598)</name>
    <dbReference type="NCBI Taxonomy" id="765440"/>
    <lineage>
        <taxon>Eukaryota</taxon>
        <taxon>Fungi</taxon>
        <taxon>Dikarya</taxon>
        <taxon>Basidiomycota</taxon>
        <taxon>Agaricomycotina</taxon>
        <taxon>Agaricomycetes</taxon>
        <taxon>Agaricomycetidae</taxon>
        <taxon>Atheliales</taxon>
        <taxon>Atheliaceae</taxon>
        <taxon>Piloderma</taxon>
    </lineage>
</organism>
<evidence type="ECO:0000313" key="14">
    <source>
        <dbReference type="EMBL" id="KIM83127.1"/>
    </source>
</evidence>
<dbReference type="EMBL" id="KN832992">
    <property type="protein sequence ID" value="KIM83127.1"/>
    <property type="molecule type" value="Genomic_DNA"/>
</dbReference>
<accession>A0A0C3C0P3</accession>
<comment type="catalytic activity">
    <reaction evidence="10">
        <text>L-threonyl-[protein] + ATP = O-phospho-L-threonyl-[protein] + ADP + H(+)</text>
        <dbReference type="Rhea" id="RHEA:46608"/>
        <dbReference type="Rhea" id="RHEA-COMP:11060"/>
        <dbReference type="Rhea" id="RHEA-COMP:11605"/>
        <dbReference type="ChEBI" id="CHEBI:15378"/>
        <dbReference type="ChEBI" id="CHEBI:30013"/>
        <dbReference type="ChEBI" id="CHEBI:30616"/>
        <dbReference type="ChEBI" id="CHEBI:61977"/>
        <dbReference type="ChEBI" id="CHEBI:456216"/>
        <dbReference type="EC" id="2.7.11.1"/>
    </reaction>
</comment>
<feature type="region of interest" description="Disordered" evidence="12">
    <location>
        <begin position="578"/>
        <end position="633"/>
    </location>
</feature>
<protein>
    <recommendedName>
        <fullName evidence="3">non-specific serine/threonine protein kinase</fullName>
        <ecNumber evidence="3">2.7.11.1</ecNumber>
    </recommendedName>
</protein>
<proteinExistence type="inferred from homology"/>
<evidence type="ECO:0000256" key="5">
    <source>
        <dbReference type="ARBA" id="ARBA00022553"/>
    </source>
</evidence>
<dbReference type="STRING" id="765440.A0A0C3C0P3"/>
<dbReference type="FunCoup" id="A0A0C3C0P3">
    <property type="interactions" value="335"/>
</dbReference>
<keyword evidence="9" id="KW-0067">ATP-binding</keyword>
<evidence type="ECO:0000256" key="10">
    <source>
        <dbReference type="ARBA" id="ARBA00047899"/>
    </source>
</evidence>
<feature type="compositionally biased region" description="Polar residues" evidence="12">
    <location>
        <begin position="397"/>
        <end position="420"/>
    </location>
</feature>
<feature type="domain" description="Protein kinase" evidence="13">
    <location>
        <begin position="26"/>
        <end position="290"/>
    </location>
</feature>
<feature type="region of interest" description="Disordered" evidence="12">
    <location>
        <begin position="374"/>
        <end position="463"/>
    </location>
</feature>
<evidence type="ECO:0000256" key="4">
    <source>
        <dbReference type="ARBA" id="ARBA00022527"/>
    </source>
</evidence>
<dbReference type="InParanoid" id="A0A0C3C0P3"/>
<dbReference type="CDD" id="cd14081">
    <property type="entry name" value="STKc_BRSK1_2"/>
    <property type="match status" value="1"/>
</dbReference>
<sequence>MSEEKSPRLHRRRMGEQDDPKMIGLWKIGRTIGKGSQGRVRIARNVKTSQLAAVKIVNKIDLLKSRVSLKSMPAHSEQVLLSLEREIVVMKLIEHPNIIQLYDVWETSSELYLILEYVEGGELFEYLCEKGRLSTSEALGYFQQIITAMDYCHRFNIAHRDLKPENLLLDENMNIKVADFGMAAWQQSDSLLQTACGSPHYAAPELIRGEAYKGSAADIWSCGVILYALLAGRLPFDDEDLVTLLNKVKLGAFEIPDAIDPLAKDLIRKMLQKDVSKRITIPDIQVHPFYRSQAPKLVDRKMPNLDEIARPISINSELDRDILKNLCTLWHGTAEKDIIAMLKVIEPNWHKAVYHLLVRYREKHLEDYDEEEEARQRCRRRKHSSALKPPTIPSGMKRTSSRVTDLGQFSLSTPSHTNAAVASPAHQGARSGDSNSRLDAPRITLRSPTASPPQSSSMQLLPSPDPFVAPTSPISQMLETLSMPPLIIPEGPDANMKEFIDELGARLSQLQAVYANGASVGVSPNIMESNVQNASVPPPTLSGVKPHLAERIRTMMGTLNGASVDYNNHLPTDNGLGITNGTKPLSIRRPPRSAPLDWTAETDKENRDNQGNTRDITHKSSLRTGGAGRVKRSSLRVQIVEPSKTERTNMRRLKGLIPVSPAFSDGSFTLPSTPRRSWFGDVFKFKPTSFVLLSVYDAYTSREECRRVLVGLGIRVTLAHSEGLGVLKCKLDEVRDPAGAVALVKAVRFRVEVHRPSISQSDAGFEVSLHLVQEKGASSSFQAVYARLRRNWDLDVPRTPLAYSPVLTEGG</sequence>
<dbReference type="FunFam" id="1.10.510.10:FF:000394">
    <property type="entry name" value="Serine/threonine-protein kinase HSL1"/>
    <property type="match status" value="1"/>
</dbReference>
<comment type="similarity">
    <text evidence="2">Belongs to the protein kinase superfamily. CAMK Ser/Thr protein kinase family. NIM1 subfamily.</text>
</comment>
<dbReference type="InterPro" id="IPR008271">
    <property type="entry name" value="Ser/Thr_kinase_AS"/>
</dbReference>
<reference evidence="14 15" key="1">
    <citation type="submission" date="2014-04" db="EMBL/GenBank/DDBJ databases">
        <authorList>
            <consortium name="DOE Joint Genome Institute"/>
            <person name="Kuo A."/>
            <person name="Tarkka M."/>
            <person name="Buscot F."/>
            <person name="Kohler A."/>
            <person name="Nagy L.G."/>
            <person name="Floudas D."/>
            <person name="Copeland A."/>
            <person name="Barry K.W."/>
            <person name="Cichocki N."/>
            <person name="Veneault-Fourrey C."/>
            <person name="LaButti K."/>
            <person name="Lindquist E.A."/>
            <person name="Lipzen A."/>
            <person name="Lundell T."/>
            <person name="Morin E."/>
            <person name="Murat C."/>
            <person name="Sun H."/>
            <person name="Tunlid A."/>
            <person name="Henrissat B."/>
            <person name="Grigoriev I.V."/>
            <person name="Hibbett D.S."/>
            <person name="Martin F."/>
            <person name="Nordberg H.P."/>
            <person name="Cantor M.N."/>
            <person name="Hua S.X."/>
        </authorList>
    </citation>
    <scope>NUCLEOTIDE SEQUENCE [LARGE SCALE GENOMIC DNA]</scope>
    <source>
        <strain evidence="14 15">F 1598</strain>
    </source>
</reference>
<name>A0A0C3C0P3_PILCF</name>
<dbReference type="GO" id="GO:0035556">
    <property type="term" value="P:intracellular signal transduction"/>
    <property type="evidence" value="ECO:0007669"/>
    <property type="project" value="TreeGrafter"/>
</dbReference>
<dbReference type="Gene3D" id="1.10.510.10">
    <property type="entry name" value="Transferase(Phosphotransferase) domain 1"/>
    <property type="match status" value="1"/>
</dbReference>
<dbReference type="GO" id="GO:0005935">
    <property type="term" value="C:cellular bud neck"/>
    <property type="evidence" value="ECO:0007669"/>
    <property type="project" value="UniProtKB-SubCell"/>
</dbReference>
<evidence type="ECO:0000256" key="1">
    <source>
        <dbReference type="ARBA" id="ARBA00004266"/>
    </source>
</evidence>